<evidence type="ECO:0000313" key="2">
    <source>
        <dbReference type="Proteomes" id="UP000824782"/>
    </source>
</evidence>
<comment type="caution">
    <text evidence="1">The sequence shown here is derived from an EMBL/GenBank/DDBJ whole genome shotgun (WGS) entry which is preliminary data.</text>
</comment>
<dbReference type="Proteomes" id="UP000824782">
    <property type="component" value="Unassembled WGS sequence"/>
</dbReference>
<organism evidence="1 2">
    <name type="scientific">Engystomops pustulosus</name>
    <name type="common">Tungara frog</name>
    <name type="synonym">Physalaemus pustulosus</name>
    <dbReference type="NCBI Taxonomy" id="76066"/>
    <lineage>
        <taxon>Eukaryota</taxon>
        <taxon>Metazoa</taxon>
        <taxon>Chordata</taxon>
        <taxon>Craniata</taxon>
        <taxon>Vertebrata</taxon>
        <taxon>Euteleostomi</taxon>
        <taxon>Amphibia</taxon>
        <taxon>Batrachia</taxon>
        <taxon>Anura</taxon>
        <taxon>Neobatrachia</taxon>
        <taxon>Hyloidea</taxon>
        <taxon>Leptodactylidae</taxon>
        <taxon>Leiuperinae</taxon>
        <taxon>Engystomops</taxon>
    </lineage>
</organism>
<name>A0AAV7AKA1_ENGPU</name>
<dbReference type="AlphaFoldDB" id="A0AAV7AKA1"/>
<proteinExistence type="predicted"/>
<dbReference type="EMBL" id="WNYA01000007">
    <property type="protein sequence ID" value="KAG8560459.1"/>
    <property type="molecule type" value="Genomic_DNA"/>
</dbReference>
<gene>
    <name evidence="1" type="ORF">GDO81_014990</name>
</gene>
<evidence type="ECO:0000313" key="1">
    <source>
        <dbReference type="EMBL" id="KAG8560459.1"/>
    </source>
</evidence>
<reference evidence="1" key="1">
    <citation type="thesis" date="2020" institute="ProQuest LLC" country="789 East Eisenhower Parkway, Ann Arbor, MI, USA">
        <title>Comparative Genomics and Chromosome Evolution.</title>
        <authorList>
            <person name="Mudd A.B."/>
        </authorList>
    </citation>
    <scope>NUCLEOTIDE SEQUENCE</scope>
    <source>
        <strain evidence="1">237g6f4</strain>
        <tissue evidence="1">Blood</tissue>
    </source>
</reference>
<sequence>MRHQPDHHYTRLFPSQTASGTNYRKFPHRYRWRDTQTSWLWIQCIFAANCLQVERRLNDGSSFHDSAVSVLYVVLHVLTIVTSYKAKCDSAAANL</sequence>
<protein>
    <submittedName>
        <fullName evidence="1">Uncharacterized protein</fullName>
    </submittedName>
</protein>
<keyword evidence="2" id="KW-1185">Reference proteome</keyword>
<accession>A0AAV7AKA1</accession>